<evidence type="ECO:0000313" key="1">
    <source>
        <dbReference type="EMBL" id="KAF2463532.1"/>
    </source>
</evidence>
<evidence type="ECO:0000313" key="2">
    <source>
        <dbReference type="Proteomes" id="UP000799755"/>
    </source>
</evidence>
<protein>
    <submittedName>
        <fullName evidence="1">Uncharacterized protein</fullName>
    </submittedName>
</protein>
<reference evidence="1" key="1">
    <citation type="journal article" date="2020" name="Stud. Mycol.">
        <title>101 Dothideomycetes genomes: a test case for predicting lifestyles and emergence of pathogens.</title>
        <authorList>
            <person name="Haridas S."/>
            <person name="Albert R."/>
            <person name="Binder M."/>
            <person name="Bloem J."/>
            <person name="Labutti K."/>
            <person name="Salamov A."/>
            <person name="Andreopoulos B."/>
            <person name="Baker S."/>
            <person name="Barry K."/>
            <person name="Bills G."/>
            <person name="Bluhm B."/>
            <person name="Cannon C."/>
            <person name="Castanera R."/>
            <person name="Culley D."/>
            <person name="Daum C."/>
            <person name="Ezra D."/>
            <person name="Gonzalez J."/>
            <person name="Henrissat B."/>
            <person name="Kuo A."/>
            <person name="Liang C."/>
            <person name="Lipzen A."/>
            <person name="Lutzoni F."/>
            <person name="Magnuson J."/>
            <person name="Mondo S."/>
            <person name="Nolan M."/>
            <person name="Ohm R."/>
            <person name="Pangilinan J."/>
            <person name="Park H.-J."/>
            <person name="Ramirez L."/>
            <person name="Alfaro M."/>
            <person name="Sun H."/>
            <person name="Tritt A."/>
            <person name="Yoshinaga Y."/>
            <person name="Zwiers L.-H."/>
            <person name="Turgeon B."/>
            <person name="Goodwin S."/>
            <person name="Spatafora J."/>
            <person name="Crous P."/>
            <person name="Grigoriev I."/>
        </authorList>
    </citation>
    <scope>NUCLEOTIDE SEQUENCE</scope>
    <source>
        <strain evidence="1">ATCC 200398</strain>
    </source>
</reference>
<organism evidence="1 2">
    <name type="scientific">Lindgomyces ingoldianus</name>
    <dbReference type="NCBI Taxonomy" id="673940"/>
    <lineage>
        <taxon>Eukaryota</taxon>
        <taxon>Fungi</taxon>
        <taxon>Dikarya</taxon>
        <taxon>Ascomycota</taxon>
        <taxon>Pezizomycotina</taxon>
        <taxon>Dothideomycetes</taxon>
        <taxon>Pleosporomycetidae</taxon>
        <taxon>Pleosporales</taxon>
        <taxon>Lindgomycetaceae</taxon>
        <taxon>Lindgomyces</taxon>
    </lineage>
</organism>
<gene>
    <name evidence="1" type="ORF">BDR25DRAFT_362700</name>
</gene>
<sequence>MKYSRNPTVTPPVLQQLGLQHMIHRSRSDTPDSKTGAVKCRENWTGTAKDWYKIISSMCSSTTKTKGKILRAELTRATSDRTTLDIVEASTEMKSTDHLGLCNNYEEASTGRCYRDLAIIAHIQRTLSSIHDMGVPLALCLNICNTLAIHGMVLRNHLPDPPDLRNGMSGERTYHRTENCGKVHTQLQEDKTLYTSFIRKAIPWLVSQLRQEALPTYRSTGAQRQHLQGKWYTSRFIVGVNCSWRTTRISKLHHCQQDHITDEAGGCWDTRRTTYPKMSAPRPIYTLAGIRNGVETSGQTSAKADYTGVGNQNQGPKGITYEDLIAGDENITADVQLEDPQKILTRALGPLSLVSNIKFKIDGKESLGHNNEICQGCWEFIIEVVRFKTWKGAYVHAGLHSVSVPPKWSLWGIGSCSLVINRAPQPSTPEAATIAPPAIPWQNSPTLLPACEHMFWLLCRLILHYYSNSVQGIGTYQTSRPQTNTPNYSETLHQYPIQADSIQPTNISPLTLSHPVSQHPPLSLPPHVRSRHLTQASSSRISSRIPPLTDPCHRRRNKSKLYERVSSAASLADMQWGKALDLNFKSTWSRMVAREFSVHRGAKGGFSIMPPLSIRDLKPTLKKIEVANYLNTLEATGNCTTNDSPPKIMERGPRSFHNLTHCYGNESKTLEIRAIGRELKMRCVLKRQEIMVGLNGLARRMGARMMRTIEKMTEKTAERDRQEDKAILQAAYRRKCNCKVDRMTPTQNETDG</sequence>
<name>A0ACB6Q9F0_9PLEO</name>
<dbReference type="EMBL" id="MU003549">
    <property type="protein sequence ID" value="KAF2463532.1"/>
    <property type="molecule type" value="Genomic_DNA"/>
</dbReference>
<accession>A0ACB6Q9F0</accession>
<proteinExistence type="predicted"/>
<comment type="caution">
    <text evidence="1">The sequence shown here is derived from an EMBL/GenBank/DDBJ whole genome shotgun (WGS) entry which is preliminary data.</text>
</comment>
<dbReference type="Proteomes" id="UP000799755">
    <property type="component" value="Unassembled WGS sequence"/>
</dbReference>
<keyword evidence="2" id="KW-1185">Reference proteome</keyword>